<proteinExistence type="predicted"/>
<feature type="chain" id="PRO_5017419112" evidence="1">
    <location>
        <begin position="26"/>
        <end position="550"/>
    </location>
</feature>
<evidence type="ECO:0000256" key="1">
    <source>
        <dbReference type="SAM" id="SignalP"/>
    </source>
</evidence>
<keyword evidence="3" id="KW-1185">Reference proteome</keyword>
<sequence>MKNKNSKIHRIIRTAFAVILTVSLAGCNYLDNPLKDKETGEDINLLVLDFNFFNTRISVKLLDAKDGSLITSPATIRFTGENGNDIVTFSGDKKPEFTTSQGQLEVTVDPNVSISESSPFTFAVNVEVDGYNTLSKGFQFQAEGKKTIELQLSKIADEEESEMGGEIIIGDGDTTFIVSGLQAQQLKSAAVEEKPYKIQYEFTPTEILKFEDAGGNLLFQSKTDLMAAYAADPENFIKLTISKFSDYKPETDVVNIDGNPVSVLFHKLETGKLTSLTIGGKVVADLNGGKITSTSSYTGLPAPDLFGFAQFSEQAWDISGTENSYTSLNFSYTLVKASTEPLCPAGSSITFKSNVISSFSIDADVYDNEDNLITTLNFKGSFPETFEVENTPQKAVKLVFRDNNPAFQPIAPLEIADFCSGNYEVTVSPTEGYKEYQIVLKAFCPDNPTIAVAPTYSGELRIKNSDNPWQGADMTGGVVDLLGLPDQEYQYRLLWEDEWEYSALVTEFDENGNYLHESGSNIHSELLEDGRVRIYVEHNFSQDVCDDLGW</sequence>
<evidence type="ECO:0000313" key="2">
    <source>
        <dbReference type="EMBL" id="RIH66645.1"/>
    </source>
</evidence>
<dbReference type="Proteomes" id="UP000266441">
    <property type="component" value="Unassembled WGS sequence"/>
</dbReference>
<dbReference type="RefSeq" id="WP_119348519.1">
    <property type="nucleotide sequence ID" value="NZ_QWET01000002.1"/>
</dbReference>
<protein>
    <submittedName>
        <fullName evidence="2">Uncharacterized protein</fullName>
    </submittedName>
</protein>
<dbReference type="EMBL" id="QWET01000002">
    <property type="protein sequence ID" value="RIH66645.1"/>
    <property type="molecule type" value="Genomic_DNA"/>
</dbReference>
<reference evidence="2 3" key="1">
    <citation type="journal article" date="2015" name="Int. J. Syst. Evol. Microbiol.">
        <title>Mariniphaga sediminis sp. nov., isolated from coastal sediment.</title>
        <authorList>
            <person name="Wang F.Q."/>
            <person name="Shen Q.Y."/>
            <person name="Chen G.J."/>
            <person name="Du Z.J."/>
        </authorList>
    </citation>
    <scope>NUCLEOTIDE SEQUENCE [LARGE SCALE GENOMIC DNA]</scope>
    <source>
        <strain evidence="2 3">SY21</strain>
    </source>
</reference>
<feature type="signal peptide" evidence="1">
    <location>
        <begin position="1"/>
        <end position="25"/>
    </location>
</feature>
<evidence type="ECO:0000313" key="3">
    <source>
        <dbReference type="Proteomes" id="UP000266441"/>
    </source>
</evidence>
<dbReference type="AlphaFoldDB" id="A0A399D3Y3"/>
<keyword evidence="1" id="KW-0732">Signal</keyword>
<name>A0A399D3Y3_9BACT</name>
<organism evidence="2 3">
    <name type="scientific">Mariniphaga sediminis</name>
    <dbReference type="NCBI Taxonomy" id="1628158"/>
    <lineage>
        <taxon>Bacteria</taxon>
        <taxon>Pseudomonadati</taxon>
        <taxon>Bacteroidota</taxon>
        <taxon>Bacteroidia</taxon>
        <taxon>Marinilabiliales</taxon>
        <taxon>Prolixibacteraceae</taxon>
        <taxon>Mariniphaga</taxon>
    </lineage>
</organism>
<dbReference type="OrthoDB" id="1111542at2"/>
<comment type="caution">
    <text evidence="2">The sequence shown here is derived from an EMBL/GenBank/DDBJ whole genome shotgun (WGS) entry which is preliminary data.</text>
</comment>
<accession>A0A399D3Y3</accession>
<dbReference type="PROSITE" id="PS51257">
    <property type="entry name" value="PROKAR_LIPOPROTEIN"/>
    <property type="match status" value="1"/>
</dbReference>
<gene>
    <name evidence="2" type="ORF">D1164_03335</name>
</gene>